<dbReference type="InterPro" id="IPR036388">
    <property type="entry name" value="WH-like_DNA-bd_sf"/>
</dbReference>
<dbReference type="Gene3D" id="1.10.10.10">
    <property type="entry name" value="Winged helix-like DNA-binding domain superfamily/Winged helix DNA-binding domain"/>
    <property type="match status" value="1"/>
</dbReference>
<proteinExistence type="inferred from homology"/>
<dbReference type="PANTHER" id="PTHR30579">
    <property type="entry name" value="TRANSCRIPTIONAL REGULATOR"/>
    <property type="match status" value="1"/>
</dbReference>
<dbReference type="InterPro" id="IPR050176">
    <property type="entry name" value="LTTR"/>
</dbReference>
<organism evidence="6 7">
    <name type="scientific">Pseudomonas fluorescens</name>
    <dbReference type="NCBI Taxonomy" id="294"/>
    <lineage>
        <taxon>Bacteria</taxon>
        <taxon>Pseudomonadati</taxon>
        <taxon>Pseudomonadota</taxon>
        <taxon>Gammaproteobacteria</taxon>
        <taxon>Pseudomonadales</taxon>
        <taxon>Pseudomonadaceae</taxon>
        <taxon>Pseudomonas</taxon>
    </lineage>
</organism>
<dbReference type="SUPFAM" id="SSF46785">
    <property type="entry name" value="Winged helix' DNA-binding domain"/>
    <property type="match status" value="1"/>
</dbReference>
<dbReference type="EMBL" id="JXNZ01000160">
    <property type="protein sequence ID" value="KIQ58248.1"/>
    <property type="molecule type" value="Genomic_DNA"/>
</dbReference>
<dbReference type="OrthoDB" id="5723059at2"/>
<gene>
    <name evidence="6" type="ORF">RL74_16755</name>
</gene>
<dbReference type="InterPro" id="IPR036390">
    <property type="entry name" value="WH_DNA-bd_sf"/>
</dbReference>
<keyword evidence="2" id="KW-0805">Transcription regulation</keyword>
<dbReference type="Proteomes" id="UP000032101">
    <property type="component" value="Unassembled WGS sequence"/>
</dbReference>
<dbReference type="Gene3D" id="3.40.190.10">
    <property type="entry name" value="Periplasmic binding protein-like II"/>
    <property type="match status" value="2"/>
</dbReference>
<dbReference type="Pfam" id="PF03466">
    <property type="entry name" value="LysR_substrate"/>
    <property type="match status" value="1"/>
</dbReference>
<dbReference type="SUPFAM" id="SSF53850">
    <property type="entry name" value="Periplasmic binding protein-like II"/>
    <property type="match status" value="1"/>
</dbReference>
<dbReference type="PROSITE" id="PS50931">
    <property type="entry name" value="HTH_LYSR"/>
    <property type="match status" value="1"/>
</dbReference>
<dbReference type="PATRIC" id="fig|294.124.peg.3456"/>
<dbReference type="RefSeq" id="WP_042730911.1">
    <property type="nucleotide sequence ID" value="NZ_JXNZ01000160.1"/>
</dbReference>
<dbReference type="PANTHER" id="PTHR30579:SF7">
    <property type="entry name" value="HTH-TYPE TRANSCRIPTIONAL REGULATOR LRHA-RELATED"/>
    <property type="match status" value="1"/>
</dbReference>
<comment type="similarity">
    <text evidence="1">Belongs to the LysR transcriptional regulatory family.</text>
</comment>
<dbReference type="GO" id="GO:0003677">
    <property type="term" value="F:DNA binding"/>
    <property type="evidence" value="ECO:0007669"/>
    <property type="project" value="UniProtKB-KW"/>
</dbReference>
<dbReference type="Pfam" id="PF00126">
    <property type="entry name" value="HTH_1"/>
    <property type="match status" value="1"/>
</dbReference>
<evidence type="ECO:0000256" key="3">
    <source>
        <dbReference type="ARBA" id="ARBA00023125"/>
    </source>
</evidence>
<keyword evidence="4" id="KW-0804">Transcription</keyword>
<reference evidence="6 7" key="1">
    <citation type="submission" date="2015-01" db="EMBL/GenBank/DDBJ databases">
        <title>Draft Genome Sequence of the Biocontrol and Plant Growth-Promoting Rhizobacteria (PGPR) Pseudomonas fluorescens UM270.</title>
        <authorList>
            <person name="Hernandez-Salmeron J.E."/>
            <person name="Santoyo G."/>
            <person name="Moreno-Hagelsieb G."/>
            <person name="Hernandez-Leon R."/>
        </authorList>
    </citation>
    <scope>NUCLEOTIDE SEQUENCE [LARGE SCALE GENOMIC DNA]</scope>
    <source>
        <strain evidence="6 7">UM270</strain>
    </source>
</reference>
<evidence type="ECO:0000313" key="6">
    <source>
        <dbReference type="EMBL" id="KIQ58248.1"/>
    </source>
</evidence>
<feature type="domain" description="HTH lysR-type" evidence="5">
    <location>
        <begin position="5"/>
        <end position="62"/>
    </location>
</feature>
<accession>A0A0D0PHP6</accession>
<sequence length="284" mass="30970">MTATLDIDLVRTFHAVARIGKFNAAAQLLHKSPAAVSVHIQRLEAVAGGRLFNRDNQAVSLTTLGKRLLLATTELLRTHDRVLADLQGTRLAGRITLGVPDEYADHVIRDILPTFASAWPNVVLELKTAPSYALRDLVQRDKLQAAVVTQPKGEPDAQAQVLVSTTPVWVGPAQTAIASMEPLPLAVHAAQCPYRQAMIESLRQRGRKTRIVLESPSNQAVKACVEAGLAISLIDRARVTPSMRILDDLPAIADHEVVFVRSQASYADEAVDLLGRALQQHFRL</sequence>
<keyword evidence="3" id="KW-0238">DNA-binding</keyword>
<dbReference type="GO" id="GO:0003700">
    <property type="term" value="F:DNA-binding transcription factor activity"/>
    <property type="evidence" value="ECO:0007669"/>
    <property type="project" value="InterPro"/>
</dbReference>
<evidence type="ECO:0000256" key="2">
    <source>
        <dbReference type="ARBA" id="ARBA00023015"/>
    </source>
</evidence>
<dbReference type="InterPro" id="IPR005119">
    <property type="entry name" value="LysR_subst-bd"/>
</dbReference>
<dbReference type="InterPro" id="IPR000847">
    <property type="entry name" value="LysR_HTH_N"/>
</dbReference>
<name>A0A0D0PHP6_PSEFL</name>
<evidence type="ECO:0000259" key="5">
    <source>
        <dbReference type="PROSITE" id="PS50931"/>
    </source>
</evidence>
<evidence type="ECO:0000313" key="7">
    <source>
        <dbReference type="Proteomes" id="UP000032101"/>
    </source>
</evidence>
<comment type="caution">
    <text evidence="6">The sequence shown here is derived from an EMBL/GenBank/DDBJ whole genome shotgun (WGS) entry which is preliminary data.</text>
</comment>
<evidence type="ECO:0000256" key="1">
    <source>
        <dbReference type="ARBA" id="ARBA00009437"/>
    </source>
</evidence>
<protein>
    <submittedName>
        <fullName evidence="6">LysR family transcriptional regulator</fullName>
    </submittedName>
</protein>
<evidence type="ECO:0000256" key="4">
    <source>
        <dbReference type="ARBA" id="ARBA00023163"/>
    </source>
</evidence>
<dbReference type="AlphaFoldDB" id="A0A0D0PHP6"/>